<dbReference type="Proteomes" id="UP001165740">
    <property type="component" value="Chromosome 3"/>
</dbReference>
<dbReference type="GO" id="GO:0005576">
    <property type="term" value="C:extracellular region"/>
    <property type="evidence" value="ECO:0007669"/>
    <property type="project" value="UniProtKB-SubCell"/>
</dbReference>
<organism evidence="8 9">
    <name type="scientific">Biomphalaria glabrata</name>
    <name type="common">Bloodfluke planorb</name>
    <name type="synonym">Freshwater snail</name>
    <dbReference type="NCBI Taxonomy" id="6526"/>
    <lineage>
        <taxon>Eukaryota</taxon>
        <taxon>Metazoa</taxon>
        <taxon>Spiralia</taxon>
        <taxon>Lophotrochozoa</taxon>
        <taxon>Mollusca</taxon>
        <taxon>Gastropoda</taxon>
        <taxon>Heterobranchia</taxon>
        <taxon>Euthyneura</taxon>
        <taxon>Panpulmonata</taxon>
        <taxon>Hygrophila</taxon>
        <taxon>Lymnaeoidea</taxon>
        <taxon>Planorbidae</taxon>
        <taxon>Biomphalaria</taxon>
    </lineage>
</organism>
<keyword evidence="4 6" id="KW-0732">Signal</keyword>
<sequence length="153" mass="16538">MIKLVLCFMFCYLTTAEPIVYKDCPGDNLGHATAVTLSPCPQQPCTFKHGDKVTVTITFNAANDTSILHSKVFGIVADIPVPFPLPNQDGCRDSGINCPITKGQTYTYTSSFDVLPTYPQITLVVMWKLEGATGNFVCFTFPMSISDSGAVVG</sequence>
<dbReference type="InterPro" id="IPR039670">
    <property type="entry name" value="NPC2-like"/>
</dbReference>
<name>A0A2C9K6Y1_BIOGL</name>
<keyword evidence="10" id="KW-1185">Reference proteome</keyword>
<dbReference type="SMART" id="SM00737">
    <property type="entry name" value="ML"/>
    <property type="match status" value="1"/>
</dbReference>
<evidence type="ECO:0000256" key="4">
    <source>
        <dbReference type="ARBA" id="ARBA00022729"/>
    </source>
</evidence>
<keyword evidence="3" id="KW-0964">Secreted</keyword>
<dbReference type="AlphaFoldDB" id="A0A2C9K6Y1"/>
<dbReference type="InterPro" id="IPR033916">
    <property type="entry name" value="ML_Npc2-like"/>
</dbReference>
<dbReference type="VEuPathDB" id="VectorBase:BGLAX_028303"/>
<evidence type="ECO:0000256" key="1">
    <source>
        <dbReference type="ARBA" id="ARBA00004613"/>
    </source>
</evidence>
<dbReference type="RefSeq" id="XP_013064827.1">
    <property type="nucleotide sequence ID" value="XM_013209373.2"/>
</dbReference>
<keyword evidence="5" id="KW-1015">Disulfide bond</keyword>
<gene>
    <name evidence="8" type="primary">106053758</name>
    <name evidence="11" type="synonym">LOC106053758</name>
</gene>
<dbReference type="PANTHER" id="PTHR11306">
    <property type="entry name" value="NIEMANN PICK TYPE C2 PROTEIN NPC2-RELATED"/>
    <property type="match status" value="1"/>
</dbReference>
<proteinExistence type="inferred from homology"/>
<comment type="similarity">
    <text evidence="2">Belongs to the NPC2 family.</text>
</comment>
<feature type="domain" description="MD-2-related lipid-recognition" evidence="7">
    <location>
        <begin position="21"/>
        <end position="143"/>
    </location>
</feature>
<dbReference type="Gene3D" id="2.60.40.770">
    <property type="match status" value="1"/>
</dbReference>
<comment type="subcellular location">
    <subcellularLocation>
        <location evidence="1">Secreted</location>
    </subcellularLocation>
</comment>
<accession>A0A2C9K6Y1</accession>
<dbReference type="Pfam" id="PF02221">
    <property type="entry name" value="E1_DerP2_DerF2"/>
    <property type="match status" value="1"/>
</dbReference>
<evidence type="ECO:0000256" key="6">
    <source>
        <dbReference type="SAM" id="SignalP"/>
    </source>
</evidence>
<evidence type="ECO:0000259" key="7">
    <source>
        <dbReference type="SMART" id="SM00737"/>
    </source>
</evidence>
<evidence type="ECO:0000256" key="5">
    <source>
        <dbReference type="ARBA" id="ARBA00023157"/>
    </source>
</evidence>
<dbReference type="VEuPathDB" id="VectorBase:BGLB014310"/>
<evidence type="ECO:0000313" key="9">
    <source>
        <dbReference type="Proteomes" id="UP000076420"/>
    </source>
</evidence>
<evidence type="ECO:0000313" key="11">
    <source>
        <dbReference type="RefSeq" id="XP_013064827.1"/>
    </source>
</evidence>
<feature type="chain" id="PRO_5044573213" evidence="6">
    <location>
        <begin position="17"/>
        <end position="153"/>
    </location>
</feature>
<dbReference type="InterPro" id="IPR014756">
    <property type="entry name" value="Ig_E-set"/>
</dbReference>
<evidence type="ECO:0000313" key="8">
    <source>
        <dbReference type="EnsemblMetazoa" id="BGLB014310-PB"/>
    </source>
</evidence>
<dbReference type="SUPFAM" id="SSF81296">
    <property type="entry name" value="E set domains"/>
    <property type="match status" value="1"/>
</dbReference>
<dbReference type="GO" id="GO:0032934">
    <property type="term" value="F:sterol binding"/>
    <property type="evidence" value="ECO:0007669"/>
    <property type="project" value="InterPro"/>
</dbReference>
<dbReference type="GeneID" id="106053758"/>
<dbReference type="InterPro" id="IPR003172">
    <property type="entry name" value="ML_dom"/>
</dbReference>
<dbReference type="Proteomes" id="UP000076420">
    <property type="component" value="Unassembled WGS sequence"/>
</dbReference>
<evidence type="ECO:0000313" key="10">
    <source>
        <dbReference type="Proteomes" id="UP001165740"/>
    </source>
</evidence>
<reference evidence="8" key="1">
    <citation type="submission" date="2020-05" db="UniProtKB">
        <authorList>
            <consortium name="EnsemblMetazoa"/>
        </authorList>
    </citation>
    <scope>IDENTIFICATION</scope>
    <source>
        <strain evidence="8">BB02</strain>
    </source>
</reference>
<dbReference type="FunFam" id="2.60.40.770:FF:000001">
    <property type="entry name" value="NPC intracellular cholesterol transporter 2"/>
    <property type="match status" value="1"/>
</dbReference>
<dbReference type="CDD" id="cd00916">
    <property type="entry name" value="Npc2_like"/>
    <property type="match status" value="1"/>
</dbReference>
<dbReference type="GO" id="GO:0032367">
    <property type="term" value="P:intracellular cholesterol transport"/>
    <property type="evidence" value="ECO:0007669"/>
    <property type="project" value="InterPro"/>
</dbReference>
<dbReference type="KEGG" id="bgt:106053758"/>
<evidence type="ECO:0000256" key="3">
    <source>
        <dbReference type="ARBA" id="ARBA00022525"/>
    </source>
</evidence>
<dbReference type="OrthoDB" id="6489092at2759"/>
<dbReference type="PANTHER" id="PTHR11306:SF68">
    <property type="entry name" value="NPC INTRACELLULAR CHOLESTEROL TRANSPORTER 2"/>
    <property type="match status" value="1"/>
</dbReference>
<dbReference type="EnsemblMetazoa" id="BGLB014310-RB">
    <property type="protein sequence ID" value="BGLB014310-PB"/>
    <property type="gene ID" value="BGLB014310"/>
</dbReference>
<dbReference type="OMA" id="RSAKIEM"/>
<dbReference type="STRING" id="6526.A0A2C9K6Y1"/>
<feature type="signal peptide" evidence="6">
    <location>
        <begin position="1"/>
        <end position="16"/>
    </location>
</feature>
<protein>
    <submittedName>
        <fullName evidence="11">NPC intracellular cholesterol transporter 2-like</fullName>
    </submittedName>
</protein>
<evidence type="ECO:0000256" key="2">
    <source>
        <dbReference type="ARBA" id="ARBA00006370"/>
    </source>
</evidence>
<reference evidence="11" key="2">
    <citation type="submission" date="2025-04" db="UniProtKB">
        <authorList>
            <consortium name="RefSeq"/>
        </authorList>
    </citation>
    <scope>IDENTIFICATION</scope>
</reference>